<dbReference type="InterPro" id="IPR025714">
    <property type="entry name" value="Methyltranfer_dom"/>
</dbReference>
<dbReference type="SUPFAM" id="SSF53335">
    <property type="entry name" value="S-adenosyl-L-methionine-dependent methyltransferases"/>
    <property type="match status" value="1"/>
</dbReference>
<keyword evidence="2" id="KW-0489">Methyltransferase</keyword>
<reference evidence="2 3" key="1">
    <citation type="submission" date="2018-02" db="EMBL/GenBank/DDBJ databases">
        <title>Genomic Encyclopedia of Archaeal and Bacterial Type Strains, Phase II (KMG-II): from individual species to whole genera.</title>
        <authorList>
            <person name="Goeker M."/>
        </authorList>
    </citation>
    <scope>NUCLEOTIDE SEQUENCE [LARGE SCALE GENOMIC DNA]</scope>
    <source>
        <strain evidence="2 3">DSM 15099</strain>
    </source>
</reference>
<dbReference type="GO" id="GO:0008168">
    <property type="term" value="F:methyltransferase activity"/>
    <property type="evidence" value="ECO:0007669"/>
    <property type="project" value="UniProtKB-KW"/>
</dbReference>
<keyword evidence="2" id="KW-0808">Transferase</keyword>
<dbReference type="Proteomes" id="UP000239863">
    <property type="component" value="Unassembled WGS sequence"/>
</dbReference>
<gene>
    <name evidence="2" type="ORF">BD821_106132</name>
</gene>
<dbReference type="AlphaFoldDB" id="A0A2S6FYT4"/>
<dbReference type="InterPro" id="IPR029063">
    <property type="entry name" value="SAM-dependent_MTases_sf"/>
</dbReference>
<accession>A0A2S6FYT4</accession>
<comment type="caution">
    <text evidence="2">The sequence shown here is derived from an EMBL/GenBank/DDBJ whole genome shotgun (WGS) entry which is preliminary data.</text>
</comment>
<organism evidence="2 3">
    <name type="scientific">Clostridium algidicarnis DSM 15099</name>
    <dbReference type="NCBI Taxonomy" id="1121295"/>
    <lineage>
        <taxon>Bacteria</taxon>
        <taxon>Bacillati</taxon>
        <taxon>Bacillota</taxon>
        <taxon>Clostridia</taxon>
        <taxon>Eubacteriales</taxon>
        <taxon>Clostridiaceae</taxon>
        <taxon>Clostridium</taxon>
    </lineage>
</organism>
<dbReference type="GO" id="GO:0032259">
    <property type="term" value="P:methylation"/>
    <property type="evidence" value="ECO:0007669"/>
    <property type="project" value="UniProtKB-KW"/>
</dbReference>
<sequence length="223" mass="25821">MLMNDYNSTKVFWNNVFQKITTSKYENADLGQEDLNEASKWLSNGTDSLIDYGCGSGALLFDCALKGTKHHIGIDISTEAIILAKKRAKLFERGNFEFIEGSFECLNQIEENTMDGAILSNIIDNMIPQDSELVLRNIHRIVHPGGKILFKVNPVLTEEQIKKFNIKDLGNDSLLETTGLYLWNLETEKWCSILEQYFEIYFKKDIYYKQHEQYNRLFLLINK</sequence>
<evidence type="ECO:0000313" key="3">
    <source>
        <dbReference type="Proteomes" id="UP000239863"/>
    </source>
</evidence>
<keyword evidence="2" id="KW-0830">Ubiquinone</keyword>
<evidence type="ECO:0000313" key="2">
    <source>
        <dbReference type="EMBL" id="PPK48610.1"/>
    </source>
</evidence>
<evidence type="ECO:0000259" key="1">
    <source>
        <dbReference type="Pfam" id="PF13847"/>
    </source>
</evidence>
<dbReference type="CDD" id="cd02440">
    <property type="entry name" value="AdoMet_MTases"/>
    <property type="match status" value="1"/>
</dbReference>
<protein>
    <submittedName>
        <fullName evidence="2">Ubiquinone/menaquinone biosynthesis C-methylase UbiE</fullName>
    </submittedName>
</protein>
<name>A0A2S6FYT4_9CLOT</name>
<proteinExistence type="predicted"/>
<dbReference type="EMBL" id="PTIS01000006">
    <property type="protein sequence ID" value="PPK48610.1"/>
    <property type="molecule type" value="Genomic_DNA"/>
</dbReference>
<dbReference type="Gene3D" id="3.40.50.150">
    <property type="entry name" value="Vaccinia Virus protein VP39"/>
    <property type="match status" value="1"/>
</dbReference>
<dbReference type="OrthoDB" id="1707222at2"/>
<dbReference type="Pfam" id="PF13847">
    <property type="entry name" value="Methyltransf_31"/>
    <property type="match status" value="1"/>
</dbReference>
<feature type="domain" description="Methyltransferase" evidence="1">
    <location>
        <begin position="48"/>
        <end position="161"/>
    </location>
</feature>